<dbReference type="SUPFAM" id="SSF53383">
    <property type="entry name" value="PLP-dependent transferases"/>
    <property type="match status" value="1"/>
</dbReference>
<dbReference type="Proteomes" id="UP000824890">
    <property type="component" value="Unassembled WGS sequence"/>
</dbReference>
<dbReference type="InterPro" id="IPR015421">
    <property type="entry name" value="PyrdxlP-dep_Trfase_major"/>
</dbReference>
<proteinExistence type="inferred from homology"/>
<evidence type="ECO:0000256" key="1">
    <source>
        <dbReference type="ARBA" id="ARBA00001933"/>
    </source>
</evidence>
<protein>
    <recommendedName>
        <fullName evidence="5">serine C-palmitoyltransferase</fullName>
        <ecNumber evidence="5">2.3.1.50</ecNumber>
    </recommendedName>
</protein>
<sequence>MLRQLELSCSVSTMFSTIPCFCKRGDIIVADEGVHWGIQNGLQLSRSTIVYFKHNDMDSLRSTLEKIMTKNKRSKNSRRYIVAEANSGQIAPLDEIVKLKEKYHFRVILDESNSLGVLGRSERGLAEHHGVPIEKIDVVTAAMGHALATEAIDVIDQNPELLVKMKQNIALLWKGLSDIKGMSLASNPESPIVFLKLEKSSGSTKADLLLLEKMADRVSFEGRGSKKSFLHKCRLPVGIKLFVSAGHSDSDLIKASESLKRLASELLLLTPNPFLFF</sequence>
<evidence type="ECO:0000256" key="6">
    <source>
        <dbReference type="ARBA" id="ARBA00022679"/>
    </source>
</evidence>
<keyword evidence="13" id="KW-1185">Reference proteome</keyword>
<evidence type="ECO:0000256" key="3">
    <source>
        <dbReference type="ARBA" id="ARBA00004991"/>
    </source>
</evidence>
<feature type="domain" description="Aminotransferase class I/classII large" evidence="11">
    <location>
        <begin position="9"/>
        <end position="120"/>
    </location>
</feature>
<name>A0ABQ8B774_BRANA</name>
<dbReference type="EMBL" id="JAGKQM010000011">
    <property type="protein sequence ID" value="KAH0900660.1"/>
    <property type="molecule type" value="Genomic_DNA"/>
</dbReference>
<comment type="cofactor">
    <cofactor evidence="1">
        <name>pyridoxal 5'-phosphate</name>
        <dbReference type="ChEBI" id="CHEBI:597326"/>
    </cofactor>
</comment>
<organism evidence="12 13">
    <name type="scientific">Brassica napus</name>
    <name type="common">Rape</name>
    <dbReference type="NCBI Taxonomy" id="3708"/>
    <lineage>
        <taxon>Eukaryota</taxon>
        <taxon>Viridiplantae</taxon>
        <taxon>Streptophyta</taxon>
        <taxon>Embryophyta</taxon>
        <taxon>Tracheophyta</taxon>
        <taxon>Spermatophyta</taxon>
        <taxon>Magnoliopsida</taxon>
        <taxon>eudicotyledons</taxon>
        <taxon>Gunneridae</taxon>
        <taxon>Pentapetalae</taxon>
        <taxon>rosids</taxon>
        <taxon>malvids</taxon>
        <taxon>Brassicales</taxon>
        <taxon>Brassicaceae</taxon>
        <taxon>Brassiceae</taxon>
        <taxon>Brassica</taxon>
    </lineage>
</organism>
<dbReference type="EC" id="2.3.1.50" evidence="5"/>
<dbReference type="Pfam" id="PF00155">
    <property type="entry name" value="Aminotran_1_2"/>
    <property type="match status" value="1"/>
</dbReference>
<comment type="pathway">
    <text evidence="2">Lipid metabolism; sphingolipid metabolism.</text>
</comment>
<evidence type="ECO:0000256" key="9">
    <source>
        <dbReference type="ARBA" id="ARBA00023098"/>
    </source>
</evidence>
<dbReference type="InterPro" id="IPR004839">
    <property type="entry name" value="Aminotransferase_I/II_large"/>
</dbReference>
<comment type="pathway">
    <text evidence="3">Sphingolipid metabolism.</text>
</comment>
<dbReference type="Gene3D" id="3.40.640.10">
    <property type="entry name" value="Type I PLP-dependent aspartate aminotransferase-like (Major domain)"/>
    <property type="match status" value="1"/>
</dbReference>
<evidence type="ECO:0000256" key="7">
    <source>
        <dbReference type="ARBA" id="ARBA00022898"/>
    </source>
</evidence>
<evidence type="ECO:0000259" key="11">
    <source>
        <dbReference type="Pfam" id="PF00155"/>
    </source>
</evidence>
<keyword evidence="7" id="KW-0663">Pyridoxal phosphate</keyword>
<evidence type="ECO:0000313" key="12">
    <source>
        <dbReference type="EMBL" id="KAH0900660.1"/>
    </source>
</evidence>
<comment type="caution">
    <text evidence="12">The sequence shown here is derived from an EMBL/GenBank/DDBJ whole genome shotgun (WGS) entry which is preliminary data.</text>
</comment>
<dbReference type="PANTHER" id="PTHR13693">
    <property type="entry name" value="CLASS II AMINOTRANSFERASE/8-AMINO-7-OXONONANOATE SYNTHASE"/>
    <property type="match status" value="1"/>
</dbReference>
<gene>
    <name evidence="12" type="ORF">HID58_040163</name>
</gene>
<dbReference type="InterPro" id="IPR015424">
    <property type="entry name" value="PyrdxlP-dep_Trfase"/>
</dbReference>
<evidence type="ECO:0000256" key="10">
    <source>
        <dbReference type="ARBA" id="ARBA00023315"/>
    </source>
</evidence>
<feature type="non-terminal residue" evidence="12">
    <location>
        <position position="277"/>
    </location>
</feature>
<reference evidence="12 13" key="1">
    <citation type="submission" date="2021-05" db="EMBL/GenBank/DDBJ databases">
        <title>Genome Assembly of Synthetic Allotetraploid Brassica napus Reveals Homoeologous Exchanges between Subgenomes.</title>
        <authorList>
            <person name="Davis J.T."/>
        </authorList>
    </citation>
    <scope>NUCLEOTIDE SEQUENCE [LARGE SCALE GENOMIC DNA]</scope>
    <source>
        <strain evidence="13">cv. Da-Ae</strain>
        <tissue evidence="12">Seedling</tissue>
    </source>
</reference>
<evidence type="ECO:0000313" key="13">
    <source>
        <dbReference type="Proteomes" id="UP000824890"/>
    </source>
</evidence>
<keyword evidence="8" id="KW-0746">Sphingolipid metabolism</keyword>
<evidence type="ECO:0000256" key="4">
    <source>
        <dbReference type="ARBA" id="ARBA00008392"/>
    </source>
</evidence>
<accession>A0ABQ8B774</accession>
<keyword evidence="9" id="KW-0443">Lipid metabolism</keyword>
<dbReference type="PANTHER" id="PTHR13693:SF2">
    <property type="entry name" value="SERINE PALMITOYLTRANSFERASE 1"/>
    <property type="match status" value="1"/>
</dbReference>
<evidence type="ECO:0000256" key="5">
    <source>
        <dbReference type="ARBA" id="ARBA00013220"/>
    </source>
</evidence>
<comment type="similarity">
    <text evidence="4">Belongs to the class-II pyridoxal-phosphate-dependent aminotransferase family.</text>
</comment>
<keyword evidence="6" id="KW-0808">Transferase</keyword>
<evidence type="ECO:0000256" key="2">
    <source>
        <dbReference type="ARBA" id="ARBA00004760"/>
    </source>
</evidence>
<keyword evidence="10" id="KW-0012">Acyltransferase</keyword>
<evidence type="ECO:0000256" key="8">
    <source>
        <dbReference type="ARBA" id="ARBA00022919"/>
    </source>
</evidence>
<dbReference type="InterPro" id="IPR050087">
    <property type="entry name" value="AON_synthase_class-II"/>
</dbReference>